<feature type="compositionally biased region" description="Low complexity" evidence="17">
    <location>
        <begin position="24"/>
        <end position="33"/>
    </location>
</feature>
<keyword evidence="15 18" id="KW-0472">Membrane</keyword>
<protein>
    <recommendedName>
        <fullName evidence="6">Probable dipeptidyl-aminopeptidase B</fullName>
        <ecNumber evidence="5">3.4.14.5</ecNumber>
    </recommendedName>
</protein>
<dbReference type="Gene3D" id="2.140.10.30">
    <property type="entry name" value="Dipeptidylpeptidase IV, N-terminal domain"/>
    <property type="match status" value="1"/>
</dbReference>
<keyword evidence="13" id="KW-0735">Signal-anchor</keyword>
<dbReference type="GO" id="GO:0008236">
    <property type="term" value="F:serine-type peptidase activity"/>
    <property type="evidence" value="ECO:0007669"/>
    <property type="project" value="UniProtKB-KW"/>
</dbReference>
<dbReference type="GO" id="GO:0005886">
    <property type="term" value="C:plasma membrane"/>
    <property type="evidence" value="ECO:0007669"/>
    <property type="project" value="TreeGrafter"/>
</dbReference>
<keyword evidence="9" id="KW-0645">Protease</keyword>
<comment type="similarity">
    <text evidence="4">Belongs to the peptidase S9B family.</text>
</comment>
<evidence type="ECO:0000256" key="6">
    <source>
        <dbReference type="ARBA" id="ARBA00014118"/>
    </source>
</evidence>
<reference evidence="21 22" key="1">
    <citation type="journal article" date="2023" name="PLoS ONE">
        <title>Cytospora paraplurivora sp. nov. isolated from orchards with fruit tree decline syndrome in Ontario, Canada.</title>
        <authorList>
            <person name="Ilyukhin E."/>
            <person name="Nguyen H.D.T."/>
            <person name="Castle A.J."/>
            <person name="Ellouze W."/>
        </authorList>
    </citation>
    <scope>NUCLEOTIDE SEQUENCE [LARGE SCALE GENOMIC DNA]</scope>
    <source>
        <strain evidence="21 22">FDS-564</strain>
    </source>
</reference>
<dbReference type="GO" id="GO:0008239">
    <property type="term" value="F:dipeptidyl-peptidase activity"/>
    <property type="evidence" value="ECO:0007669"/>
    <property type="project" value="UniProtKB-EC"/>
</dbReference>
<dbReference type="Gene3D" id="3.40.50.1820">
    <property type="entry name" value="alpha/beta hydrolase"/>
    <property type="match status" value="1"/>
</dbReference>
<dbReference type="InterPro" id="IPR029058">
    <property type="entry name" value="AB_hydrolase_fold"/>
</dbReference>
<keyword evidence="10 18" id="KW-0812">Transmembrane</keyword>
<evidence type="ECO:0000256" key="5">
    <source>
        <dbReference type="ARBA" id="ARBA00012062"/>
    </source>
</evidence>
<dbReference type="SUPFAM" id="SSF53474">
    <property type="entry name" value="alpha/beta-Hydrolases"/>
    <property type="match status" value="1"/>
</dbReference>
<evidence type="ECO:0000256" key="17">
    <source>
        <dbReference type="SAM" id="MobiDB-lite"/>
    </source>
</evidence>
<keyword evidence="8" id="KW-0926">Vacuole</keyword>
<keyword evidence="14 18" id="KW-1133">Transmembrane helix</keyword>
<comment type="caution">
    <text evidence="21">The sequence shown here is derived from an EMBL/GenBank/DDBJ whole genome shotgun (WGS) entry which is preliminary data.</text>
</comment>
<dbReference type="EMBL" id="JAJSPL020000065">
    <property type="protein sequence ID" value="KAK7729996.1"/>
    <property type="molecule type" value="Genomic_DNA"/>
</dbReference>
<organism evidence="21 22">
    <name type="scientific">Cytospora paraplurivora</name>
    <dbReference type="NCBI Taxonomy" id="2898453"/>
    <lineage>
        <taxon>Eukaryota</taxon>
        <taxon>Fungi</taxon>
        <taxon>Dikarya</taxon>
        <taxon>Ascomycota</taxon>
        <taxon>Pezizomycotina</taxon>
        <taxon>Sordariomycetes</taxon>
        <taxon>Sordariomycetidae</taxon>
        <taxon>Diaporthales</taxon>
        <taxon>Cytosporaceae</taxon>
        <taxon>Cytospora</taxon>
    </lineage>
</organism>
<evidence type="ECO:0000256" key="11">
    <source>
        <dbReference type="ARBA" id="ARBA00022801"/>
    </source>
</evidence>
<dbReference type="GO" id="GO:0005774">
    <property type="term" value="C:vacuolar membrane"/>
    <property type="evidence" value="ECO:0007669"/>
    <property type="project" value="UniProtKB-SubCell"/>
</dbReference>
<evidence type="ECO:0000256" key="4">
    <source>
        <dbReference type="ARBA" id="ARBA00006150"/>
    </source>
</evidence>
<dbReference type="PANTHER" id="PTHR11731:SF200">
    <property type="entry name" value="DIPEPTIDYL PEPTIDASE 10, ISOFORM B"/>
    <property type="match status" value="1"/>
</dbReference>
<dbReference type="GO" id="GO:0004177">
    <property type="term" value="F:aminopeptidase activity"/>
    <property type="evidence" value="ECO:0007669"/>
    <property type="project" value="UniProtKB-KW"/>
</dbReference>
<evidence type="ECO:0000256" key="3">
    <source>
        <dbReference type="ARBA" id="ARBA00004576"/>
    </source>
</evidence>
<dbReference type="GO" id="GO:0006508">
    <property type="term" value="P:proteolysis"/>
    <property type="evidence" value="ECO:0007669"/>
    <property type="project" value="UniProtKB-KW"/>
</dbReference>
<sequence>MDSSDKTPLIDSLDASDVPRVSHESNSSVSTTSIVFDRISERTAGRDHPSSNLRASPASRRDDVPYSDRDTFSAGEDDPLKEETSSDLETGPFLAHGAAAARPKHMDRSLKRLVLILSGVLVASWVIALVVYISSKSYRHSSDIDHDPQATVVRGSGKRLTLDGLMSGEWRTETHTMSWVAGANGEDGLLVSQGDSEEGYLVIEDVRSKNPGAGRGVETAKSKTLLKDNWFEYEGKKHTAETTWASPDLNKVLVATDNEAVFRHSFTARYWIVDVAQQAPEPLIPGEPDAVVQLAKWSPTSNGVAFVRDNNLYLRLVGSNEVRQVTKDGGQNYFYGRPDWVYEEEVLGGNSAVWWSEDGKYIAFYRTNDTDVPRYPVQYFISKPKGGDAEGLENYPQELYMKYPKAGAPNPVVDVLFHDVERGDNFEVDIEGGFADDDRLITSIIWAGQSVLIKETNRISDVMRVVLVDVASRTGKTVRTVDVGKLDGGWFEISQKTQYIPADPENGRPDAGYIDTVIYDDGDHLAYFTPLDSSEPVMLTKGKWEVDNAPSAVDLENNLVYFIATKESSIQRHVYSVKLDGTDLKAFTNISQEGYYSASFSTGAGYVLLSYQGPNIPWQKLLSTPSNPDKYEYVVETNKDLADRAKKYELPTKHYGTINVDGVDLNYVERRPAHFNPNKKYPVLFYQYSGPGSQEVKKTFKVDFQSVLTHHGYIVVTVDGRGTGFIGRKNRVLVRGELGHWESHDQIAAGKHWASLPYVDASRLAIWGWSYGGYNTLKTLEQDAGETFSYGMAVAPVTDWRYYDSIYTERYMKTPQENEAGYDGTAISNVSALAQNVRFLIMHGTADDNVHMQNTLTLLDKFDQAGVENYDVHVFPDSDHSIYFHNAQKIVYEKLENWLINAFNGEWLKVADPKSIDATKKKRSVAA</sequence>
<evidence type="ECO:0000259" key="19">
    <source>
        <dbReference type="Pfam" id="PF00326"/>
    </source>
</evidence>
<evidence type="ECO:0000256" key="12">
    <source>
        <dbReference type="ARBA" id="ARBA00022825"/>
    </source>
</evidence>
<dbReference type="InterPro" id="IPR050278">
    <property type="entry name" value="Serine_Prot_S9B/DPPIV"/>
</dbReference>
<dbReference type="Pfam" id="PF00930">
    <property type="entry name" value="DPPIV_N"/>
    <property type="match status" value="1"/>
</dbReference>
<keyword evidence="22" id="KW-1185">Reference proteome</keyword>
<feature type="transmembrane region" description="Helical" evidence="18">
    <location>
        <begin position="113"/>
        <end position="133"/>
    </location>
</feature>
<evidence type="ECO:0000256" key="14">
    <source>
        <dbReference type="ARBA" id="ARBA00022989"/>
    </source>
</evidence>
<dbReference type="SUPFAM" id="SSF82171">
    <property type="entry name" value="DPP6 N-terminal domain-like"/>
    <property type="match status" value="1"/>
</dbReference>
<feature type="compositionally biased region" description="Basic and acidic residues" evidence="17">
    <location>
        <begin position="59"/>
        <end position="71"/>
    </location>
</feature>
<keyword evidence="16" id="KW-0325">Glycoprotein</keyword>
<accession>A0AAN9TVY5</accession>
<keyword evidence="11" id="KW-0378">Hydrolase</keyword>
<dbReference type="InterPro" id="IPR002469">
    <property type="entry name" value="Peptidase_S9B_N"/>
</dbReference>
<comment type="subcellular location">
    <subcellularLocation>
        <location evidence="3">Vacuole membrane</location>
        <topology evidence="3">Single-pass type II membrane protein</topology>
    </subcellularLocation>
</comment>
<evidence type="ECO:0000259" key="20">
    <source>
        <dbReference type="Pfam" id="PF00930"/>
    </source>
</evidence>
<comment type="catalytic activity">
    <reaction evidence="1">
        <text>Release of an N-terminal dipeptide, Xaa-Yaa-|-Zaa-, from a polypeptide, preferentially when Yaa is Pro, provided Zaa is neither Pro nor hydroxyproline.</text>
        <dbReference type="EC" id="3.4.14.5"/>
    </reaction>
</comment>
<evidence type="ECO:0000313" key="21">
    <source>
        <dbReference type="EMBL" id="KAK7729996.1"/>
    </source>
</evidence>
<keyword evidence="12" id="KW-0720">Serine protease</keyword>
<gene>
    <name evidence="21" type="ORF">SLS53_009111</name>
</gene>
<evidence type="ECO:0000256" key="2">
    <source>
        <dbReference type="ARBA" id="ARBA00002218"/>
    </source>
</evidence>
<evidence type="ECO:0000313" key="22">
    <source>
        <dbReference type="Proteomes" id="UP001320245"/>
    </source>
</evidence>
<name>A0AAN9TVY5_9PEZI</name>
<dbReference type="EC" id="3.4.14.5" evidence="5"/>
<dbReference type="Proteomes" id="UP001320245">
    <property type="component" value="Unassembled WGS sequence"/>
</dbReference>
<evidence type="ECO:0000256" key="18">
    <source>
        <dbReference type="SAM" id="Phobius"/>
    </source>
</evidence>
<proteinExistence type="inferred from homology"/>
<feature type="domain" description="Peptidase S9 prolyl oligopeptidase catalytic" evidence="19">
    <location>
        <begin position="705"/>
        <end position="905"/>
    </location>
</feature>
<feature type="compositionally biased region" description="Basic and acidic residues" evidence="17">
    <location>
        <begin position="38"/>
        <end position="49"/>
    </location>
</feature>
<dbReference type="PANTHER" id="PTHR11731">
    <property type="entry name" value="PROTEASE FAMILY S9B,C DIPEPTIDYL-PEPTIDASE IV-RELATED"/>
    <property type="match status" value="1"/>
</dbReference>
<dbReference type="AlphaFoldDB" id="A0AAN9TVY5"/>
<evidence type="ECO:0000256" key="1">
    <source>
        <dbReference type="ARBA" id="ARBA00001257"/>
    </source>
</evidence>
<dbReference type="Pfam" id="PF00326">
    <property type="entry name" value="Peptidase_S9"/>
    <property type="match status" value="1"/>
</dbReference>
<evidence type="ECO:0000256" key="7">
    <source>
        <dbReference type="ARBA" id="ARBA00022438"/>
    </source>
</evidence>
<evidence type="ECO:0000256" key="13">
    <source>
        <dbReference type="ARBA" id="ARBA00022968"/>
    </source>
</evidence>
<feature type="region of interest" description="Disordered" evidence="17">
    <location>
        <begin position="1"/>
        <end position="92"/>
    </location>
</feature>
<keyword evidence="7" id="KW-0031">Aminopeptidase</keyword>
<evidence type="ECO:0000256" key="16">
    <source>
        <dbReference type="ARBA" id="ARBA00023180"/>
    </source>
</evidence>
<evidence type="ECO:0000256" key="10">
    <source>
        <dbReference type="ARBA" id="ARBA00022692"/>
    </source>
</evidence>
<dbReference type="FunFam" id="3.40.50.1820:FF:000003">
    <property type="entry name" value="Dipeptidyl peptidase 4"/>
    <property type="match status" value="1"/>
</dbReference>
<dbReference type="InterPro" id="IPR001375">
    <property type="entry name" value="Peptidase_S9_cat"/>
</dbReference>
<feature type="domain" description="Dipeptidylpeptidase IV N-terminal" evidence="20">
    <location>
        <begin position="246"/>
        <end position="618"/>
    </location>
</feature>
<comment type="function">
    <text evidence="2">Type IV dipeptidyl-peptidase which removes N-terminal dipeptides sequentially from polypeptides having unsubstituted N-termini provided that the penultimate residue is proline.</text>
</comment>
<evidence type="ECO:0000256" key="8">
    <source>
        <dbReference type="ARBA" id="ARBA00022554"/>
    </source>
</evidence>
<evidence type="ECO:0000256" key="15">
    <source>
        <dbReference type="ARBA" id="ARBA00023136"/>
    </source>
</evidence>
<evidence type="ECO:0000256" key="9">
    <source>
        <dbReference type="ARBA" id="ARBA00022670"/>
    </source>
</evidence>